<keyword evidence="3" id="KW-0547">Nucleotide-binding</keyword>
<dbReference type="GO" id="GO:0015421">
    <property type="term" value="F:ABC-type oligopeptide transporter activity"/>
    <property type="evidence" value="ECO:0007669"/>
    <property type="project" value="TreeGrafter"/>
</dbReference>
<dbReference type="InterPro" id="IPR003593">
    <property type="entry name" value="AAA+_ATPase"/>
</dbReference>
<dbReference type="InterPro" id="IPR039421">
    <property type="entry name" value="Type_1_exporter"/>
</dbReference>
<dbReference type="InterPro" id="IPR036640">
    <property type="entry name" value="ABC1_TM_sf"/>
</dbReference>
<dbReference type="CDD" id="cd18586">
    <property type="entry name" value="ABC_6TM_PrtD_like"/>
    <property type="match status" value="1"/>
</dbReference>
<dbReference type="InterPro" id="IPR010128">
    <property type="entry name" value="ATPase_T1SS_PrtD-like"/>
</dbReference>
<name>A0A7L5BXD8_9RHOB</name>
<feature type="transmembrane region" description="Helical" evidence="8">
    <location>
        <begin position="138"/>
        <end position="157"/>
    </location>
</feature>
<keyword evidence="12" id="KW-1185">Reference proteome</keyword>
<evidence type="ECO:0000259" key="9">
    <source>
        <dbReference type="PROSITE" id="PS50893"/>
    </source>
</evidence>
<feature type="transmembrane region" description="Helical" evidence="8">
    <location>
        <begin position="163"/>
        <end position="181"/>
    </location>
</feature>
<dbReference type="PROSITE" id="PS50893">
    <property type="entry name" value="ABC_TRANSPORTER_2"/>
    <property type="match status" value="1"/>
</dbReference>
<dbReference type="InterPro" id="IPR003439">
    <property type="entry name" value="ABC_transporter-like_ATP-bd"/>
</dbReference>
<keyword evidence="6 8" id="KW-0472">Membrane</keyword>
<feature type="domain" description="ABC transporter" evidence="9">
    <location>
        <begin position="334"/>
        <end position="570"/>
    </location>
</feature>
<dbReference type="GO" id="GO:0005524">
    <property type="term" value="F:ATP binding"/>
    <property type="evidence" value="ECO:0007669"/>
    <property type="project" value="UniProtKB-KW"/>
</dbReference>
<dbReference type="SUPFAM" id="SSF90123">
    <property type="entry name" value="ABC transporter transmembrane region"/>
    <property type="match status" value="1"/>
</dbReference>
<dbReference type="GO" id="GO:0016887">
    <property type="term" value="F:ATP hydrolysis activity"/>
    <property type="evidence" value="ECO:0007669"/>
    <property type="project" value="InterPro"/>
</dbReference>
<dbReference type="RefSeq" id="WP_165101236.1">
    <property type="nucleotide sequence ID" value="NZ_CP049056.1"/>
</dbReference>
<evidence type="ECO:0000259" key="10">
    <source>
        <dbReference type="PROSITE" id="PS50929"/>
    </source>
</evidence>
<dbReference type="PANTHER" id="PTHR43394:SF1">
    <property type="entry name" value="ATP-BINDING CASSETTE SUB-FAMILY B MEMBER 10, MITOCHONDRIAL"/>
    <property type="match status" value="1"/>
</dbReference>
<comment type="subcellular location">
    <subcellularLocation>
        <location evidence="1">Cell membrane</location>
        <topology evidence="1">Multi-pass membrane protein</topology>
    </subcellularLocation>
</comment>
<evidence type="ECO:0000256" key="7">
    <source>
        <dbReference type="SAM" id="MobiDB-lite"/>
    </source>
</evidence>
<sequence>MSDFNSTAGRRELRGALNTSRRLLLGVAVFSAFVNILMLTGPLFMLQVYDRVLASNSEATLVALFGLISALFLFMGLLDHARARVLARAGARFQDLLDKRVFDAVLRRAVAPSERSRPQTGLRDLETIQRVLSSPAPFALFDMPWTPVFIFIIFYFHWMLGTLAVAGGALLIAIAFFNEWASRKPMAESQRASAQSEAFSESLRREGETVQALGMRGAALGKWRKFRELALATSVHASDSTGGYATASKTLRFFLQSAMLALGAWLAIQQKLTPGMMIAGSILMGRALAPVEQAIAQWSNVQRARDGWNNLSELLAKTPPQQPRTELPPPKGRVDVQNVSVVAPGERAPTLRGVNFTVEAGRALGVIGASASGKSTLARALVNIWKPAHGVIRLDGAALDQFEDDVLGGYMGYLPQDVSLFEATVAENIARLSDQVDPEAVVTAAKRAGAHDMILRLPNGYDTPAGPSGGRLSGGQRQRIALARALYKDPAVLVLDEPNSNLDAQGEGALVNAIVEAKARGRTVIIMAHRPSAIAACDYLLMLEAGQPRAFGPKDEVLRQTTQNYQQLAQGKAGRVQGAPAVAGPAKPADLHLAASKPANPKSAAGAPKQHEAPAVAASKEEG</sequence>
<evidence type="ECO:0000313" key="12">
    <source>
        <dbReference type="Proteomes" id="UP000503336"/>
    </source>
</evidence>
<evidence type="ECO:0000256" key="6">
    <source>
        <dbReference type="ARBA" id="ARBA00023136"/>
    </source>
</evidence>
<feature type="transmembrane region" description="Helical" evidence="8">
    <location>
        <begin position="59"/>
        <end position="78"/>
    </location>
</feature>
<dbReference type="InterPro" id="IPR017871">
    <property type="entry name" value="ABC_transporter-like_CS"/>
</dbReference>
<evidence type="ECO:0000256" key="2">
    <source>
        <dbReference type="ARBA" id="ARBA00022692"/>
    </source>
</evidence>
<evidence type="ECO:0000256" key="8">
    <source>
        <dbReference type="SAM" id="Phobius"/>
    </source>
</evidence>
<dbReference type="PROSITE" id="PS50929">
    <property type="entry name" value="ABC_TM1F"/>
    <property type="match status" value="1"/>
</dbReference>
<reference evidence="11 12" key="1">
    <citation type="submission" date="2020-02" db="EMBL/GenBank/DDBJ databases">
        <title>complete genome sequence of Rhodobacteraceae bacterium.</title>
        <authorList>
            <person name="Park J."/>
            <person name="Kim Y.-S."/>
            <person name="Kim K.-H."/>
        </authorList>
    </citation>
    <scope>NUCLEOTIDE SEQUENCE [LARGE SCALE GENOMIC DNA]</scope>
    <source>
        <strain evidence="11 12">RR4-56</strain>
    </source>
</reference>
<dbReference type="GO" id="GO:0030256">
    <property type="term" value="C:type I protein secretion system complex"/>
    <property type="evidence" value="ECO:0007669"/>
    <property type="project" value="InterPro"/>
</dbReference>
<feature type="region of interest" description="Disordered" evidence="7">
    <location>
        <begin position="571"/>
        <end position="623"/>
    </location>
</feature>
<dbReference type="GO" id="GO:0005886">
    <property type="term" value="C:plasma membrane"/>
    <property type="evidence" value="ECO:0007669"/>
    <property type="project" value="UniProtKB-SubCell"/>
</dbReference>
<dbReference type="InterPro" id="IPR047957">
    <property type="entry name" value="ABC_AprD-like_6TM"/>
</dbReference>
<dbReference type="Pfam" id="PF00005">
    <property type="entry name" value="ABC_tran"/>
    <property type="match status" value="1"/>
</dbReference>
<evidence type="ECO:0000256" key="5">
    <source>
        <dbReference type="ARBA" id="ARBA00022989"/>
    </source>
</evidence>
<feature type="transmembrane region" description="Helical" evidence="8">
    <location>
        <begin position="23"/>
        <end position="47"/>
    </location>
</feature>
<evidence type="ECO:0000256" key="4">
    <source>
        <dbReference type="ARBA" id="ARBA00022840"/>
    </source>
</evidence>
<dbReference type="Gene3D" id="3.40.50.300">
    <property type="entry name" value="P-loop containing nucleotide triphosphate hydrolases"/>
    <property type="match status" value="1"/>
</dbReference>
<organism evidence="11 12">
    <name type="scientific">Pikeienuella piscinae</name>
    <dbReference type="NCBI Taxonomy" id="2748098"/>
    <lineage>
        <taxon>Bacteria</taxon>
        <taxon>Pseudomonadati</taxon>
        <taxon>Pseudomonadota</taxon>
        <taxon>Alphaproteobacteria</taxon>
        <taxon>Rhodobacterales</taxon>
        <taxon>Paracoccaceae</taxon>
        <taxon>Pikeienuella</taxon>
    </lineage>
</organism>
<dbReference type="KEGG" id="hdh:G5B40_17300"/>
<dbReference type="AlphaFoldDB" id="A0A7L5BXD8"/>
<dbReference type="Proteomes" id="UP000503336">
    <property type="component" value="Chromosome"/>
</dbReference>
<protein>
    <submittedName>
        <fullName evidence="11">Type I secretion system permease/ATPase</fullName>
    </submittedName>
</protein>
<accession>A0A7L5BXD8</accession>
<keyword evidence="2 8" id="KW-0812">Transmembrane</keyword>
<dbReference type="Pfam" id="PF00664">
    <property type="entry name" value="ABC_membrane"/>
    <property type="match status" value="1"/>
</dbReference>
<dbReference type="PROSITE" id="PS00211">
    <property type="entry name" value="ABC_TRANSPORTER_1"/>
    <property type="match status" value="1"/>
</dbReference>
<dbReference type="GO" id="GO:0030253">
    <property type="term" value="P:protein secretion by the type I secretion system"/>
    <property type="evidence" value="ECO:0007669"/>
    <property type="project" value="InterPro"/>
</dbReference>
<keyword evidence="4" id="KW-0067">ATP-binding</keyword>
<dbReference type="SUPFAM" id="SSF52540">
    <property type="entry name" value="P-loop containing nucleoside triphosphate hydrolases"/>
    <property type="match status" value="1"/>
</dbReference>
<feature type="transmembrane region" description="Helical" evidence="8">
    <location>
        <begin position="250"/>
        <end position="268"/>
    </location>
</feature>
<evidence type="ECO:0000256" key="3">
    <source>
        <dbReference type="ARBA" id="ARBA00022741"/>
    </source>
</evidence>
<keyword evidence="5 8" id="KW-1133">Transmembrane helix</keyword>
<dbReference type="SMART" id="SM00382">
    <property type="entry name" value="AAA"/>
    <property type="match status" value="1"/>
</dbReference>
<dbReference type="PANTHER" id="PTHR43394">
    <property type="entry name" value="ATP-DEPENDENT PERMEASE MDL1, MITOCHONDRIAL"/>
    <property type="match status" value="1"/>
</dbReference>
<feature type="compositionally biased region" description="Low complexity" evidence="7">
    <location>
        <begin position="573"/>
        <end position="608"/>
    </location>
</feature>
<dbReference type="InterPro" id="IPR027417">
    <property type="entry name" value="P-loop_NTPase"/>
</dbReference>
<feature type="domain" description="ABC transmembrane type-1" evidence="10">
    <location>
        <begin position="25"/>
        <end position="303"/>
    </location>
</feature>
<dbReference type="EMBL" id="CP049056">
    <property type="protein sequence ID" value="QIE57040.1"/>
    <property type="molecule type" value="Genomic_DNA"/>
</dbReference>
<evidence type="ECO:0000256" key="1">
    <source>
        <dbReference type="ARBA" id="ARBA00004651"/>
    </source>
</evidence>
<gene>
    <name evidence="11" type="ORF">G5B40_17300</name>
</gene>
<dbReference type="Gene3D" id="1.20.1560.10">
    <property type="entry name" value="ABC transporter type 1, transmembrane domain"/>
    <property type="match status" value="1"/>
</dbReference>
<dbReference type="NCBIfam" id="TIGR01842">
    <property type="entry name" value="type_I_sec_PrtD"/>
    <property type="match status" value="1"/>
</dbReference>
<proteinExistence type="predicted"/>
<evidence type="ECO:0000313" key="11">
    <source>
        <dbReference type="EMBL" id="QIE57040.1"/>
    </source>
</evidence>
<dbReference type="InterPro" id="IPR011527">
    <property type="entry name" value="ABC1_TM_dom"/>
</dbReference>